<evidence type="ECO:0000256" key="1">
    <source>
        <dbReference type="SAM" id="SignalP"/>
    </source>
</evidence>
<dbReference type="Proteomes" id="UP001271792">
    <property type="component" value="Unassembled WGS sequence"/>
</dbReference>
<keyword evidence="1" id="KW-0732">Signal</keyword>
<accession>A0ABU4TX86</accession>
<comment type="caution">
    <text evidence="2">The sequence shown here is derived from an EMBL/GenBank/DDBJ whole genome shotgun (WGS) entry which is preliminary data.</text>
</comment>
<evidence type="ECO:0000313" key="3">
    <source>
        <dbReference type="Proteomes" id="UP001271792"/>
    </source>
</evidence>
<sequence>MSKTSFGLLAAALLGVVTAPTAAAATPEATVAAYVFTDGTSTESLTAENADLTAPLLASGYTAAHPGWDLRLSDEAYAPATMPVLDYRARASHTATSAGAGTSGYISLVDGGSVPFAVVRPHSRSVSCTVDGPLFTGGGGGYGVWVRGTSGALELVDVDATGSTTAAPAGQAGGAHVPTTVKVNRYSAVGQLSGYSAFAKYEGRPKAGTLGWELEITQGAQTYRVLVGAVAASC</sequence>
<dbReference type="EMBL" id="JAXAVV010000013">
    <property type="protein sequence ID" value="MDX8052927.1"/>
    <property type="molecule type" value="Genomic_DNA"/>
</dbReference>
<gene>
    <name evidence="2" type="ORF">SK571_26425</name>
</gene>
<feature type="signal peptide" evidence="1">
    <location>
        <begin position="1"/>
        <end position="24"/>
    </location>
</feature>
<proteinExistence type="predicted"/>
<dbReference type="RefSeq" id="WP_319986776.1">
    <property type="nucleotide sequence ID" value="NZ_JAXAVV010000013.1"/>
</dbReference>
<keyword evidence="3" id="KW-1185">Reference proteome</keyword>
<feature type="chain" id="PRO_5046865865" evidence="1">
    <location>
        <begin position="25"/>
        <end position="234"/>
    </location>
</feature>
<reference evidence="2 3" key="1">
    <citation type="submission" date="2023-11" db="EMBL/GenBank/DDBJ databases">
        <title>Lentzea sokolovensis, sp. nov., Lentzea kristufkii, sp. nov., and Lentzea miocenensis, sp. nov., rare actinobacteria from Sokolov Coal Basin, Miocene lacustrine sediment, Czech Republic.</title>
        <authorList>
            <person name="Lara A."/>
            <person name="Kotroba L."/>
            <person name="Nouioui I."/>
            <person name="Neumann-Schaal M."/>
            <person name="Mast Y."/>
            <person name="Chronakova A."/>
        </authorList>
    </citation>
    <scope>NUCLEOTIDE SEQUENCE [LARGE SCALE GENOMIC DNA]</scope>
    <source>
        <strain evidence="2 3">BCCO 10_0798</strain>
    </source>
</reference>
<organism evidence="2 3">
    <name type="scientific">Lentzea kristufekii</name>
    <dbReference type="NCBI Taxonomy" id="3095430"/>
    <lineage>
        <taxon>Bacteria</taxon>
        <taxon>Bacillati</taxon>
        <taxon>Actinomycetota</taxon>
        <taxon>Actinomycetes</taxon>
        <taxon>Pseudonocardiales</taxon>
        <taxon>Pseudonocardiaceae</taxon>
        <taxon>Lentzea</taxon>
    </lineage>
</organism>
<protein>
    <submittedName>
        <fullName evidence="2">Uncharacterized protein</fullName>
    </submittedName>
</protein>
<evidence type="ECO:0000313" key="2">
    <source>
        <dbReference type="EMBL" id="MDX8052927.1"/>
    </source>
</evidence>
<name>A0ABU4TX86_9PSEU</name>